<keyword evidence="8" id="KW-0804">Transcription</keyword>
<accession>A0A943EBT6</accession>
<dbReference type="Pfam" id="PF09021">
    <property type="entry name" value="HutP"/>
    <property type="match status" value="1"/>
</dbReference>
<dbReference type="AlphaFoldDB" id="A0A943EBT6"/>
<dbReference type="Proteomes" id="UP000754226">
    <property type="component" value="Unassembled WGS sequence"/>
</dbReference>
<comment type="similarity">
    <text evidence="2">Belongs to the HutP family.</text>
</comment>
<name>A0A943EBT6_9FIRM</name>
<reference evidence="9" key="1">
    <citation type="submission" date="2021-02" db="EMBL/GenBank/DDBJ databases">
        <title>Infant gut strain persistence is associated with maternal origin, phylogeny, and functional potential including surface adhesion and iron acquisition.</title>
        <authorList>
            <person name="Lou Y.C."/>
        </authorList>
    </citation>
    <scope>NUCLEOTIDE SEQUENCE</scope>
    <source>
        <strain evidence="9">L3_106_000M1_dasL3_106_000M1_concoct_15</strain>
    </source>
</reference>
<dbReference type="Gene3D" id="3.40.1510.10">
    <property type="entry name" value="Hut operon regulatory protein HutP"/>
    <property type="match status" value="1"/>
</dbReference>
<protein>
    <recommendedName>
        <fullName evidence="4">Hut operon positive regulatory protein</fullName>
    </recommendedName>
</protein>
<organism evidence="9 10">
    <name type="scientific">Acidaminococcus intestini</name>
    <dbReference type="NCBI Taxonomy" id="187327"/>
    <lineage>
        <taxon>Bacteria</taxon>
        <taxon>Bacillati</taxon>
        <taxon>Bacillota</taxon>
        <taxon>Negativicutes</taxon>
        <taxon>Acidaminococcales</taxon>
        <taxon>Acidaminococcaceae</taxon>
        <taxon>Acidaminococcus</taxon>
    </lineage>
</organism>
<evidence type="ECO:0000256" key="1">
    <source>
        <dbReference type="ARBA" id="ARBA00002945"/>
    </source>
</evidence>
<evidence type="ECO:0000256" key="7">
    <source>
        <dbReference type="ARBA" id="ARBA00023159"/>
    </source>
</evidence>
<evidence type="ECO:0000256" key="5">
    <source>
        <dbReference type="ARBA" id="ARBA00022884"/>
    </source>
</evidence>
<evidence type="ECO:0000256" key="8">
    <source>
        <dbReference type="ARBA" id="ARBA00023163"/>
    </source>
</evidence>
<comment type="subunit">
    <text evidence="3">Homohexamer.</text>
</comment>
<dbReference type="EMBL" id="JAGZCZ010000001">
    <property type="protein sequence ID" value="MBS5518816.1"/>
    <property type="molecule type" value="Genomic_DNA"/>
</dbReference>
<evidence type="ECO:0000256" key="4">
    <source>
        <dbReference type="ARBA" id="ARBA00019377"/>
    </source>
</evidence>
<evidence type="ECO:0000256" key="2">
    <source>
        <dbReference type="ARBA" id="ARBA00009992"/>
    </source>
</evidence>
<evidence type="ECO:0000256" key="6">
    <source>
        <dbReference type="ARBA" id="ARBA00023015"/>
    </source>
</evidence>
<dbReference type="CDD" id="cd11640">
    <property type="entry name" value="HutP"/>
    <property type="match status" value="1"/>
</dbReference>
<sequence>MEKEIFSIDVGRAALRMAMSETREDEDRLKANYAKEGFRTAAVNFGGEFLPSVTKIVERAMVAAERQHIVTDSHVGAGTVAGAAHEALSQVIAKASGFNVGGKVGIARYGEHVCVAIFMSVGVLNLNEMAVGLAHRTLAGVD</sequence>
<evidence type="ECO:0000313" key="9">
    <source>
        <dbReference type="EMBL" id="MBS5518816.1"/>
    </source>
</evidence>
<comment type="function">
    <text evidence="1">Antiterminator that binds to cis-acting regulatory sequences on the mRNA in the presence of histidine, thereby suppressing transcription termination and activating the hut operon for histidine utilization.</text>
</comment>
<evidence type="ECO:0000313" key="10">
    <source>
        <dbReference type="Proteomes" id="UP000754226"/>
    </source>
</evidence>
<comment type="caution">
    <text evidence="9">The sequence shown here is derived from an EMBL/GenBank/DDBJ whole genome shotgun (WGS) entry which is preliminary data.</text>
</comment>
<proteinExistence type="inferred from homology"/>
<keyword evidence="5" id="KW-0694">RNA-binding</keyword>
<dbReference type="GO" id="GO:0003723">
    <property type="term" value="F:RNA binding"/>
    <property type="evidence" value="ECO:0007669"/>
    <property type="project" value="UniProtKB-KW"/>
</dbReference>
<gene>
    <name evidence="9" type="ORF">KHX13_00465</name>
</gene>
<dbReference type="InterPro" id="IPR015111">
    <property type="entry name" value="Regulatory_HutP"/>
</dbReference>
<dbReference type="InterPro" id="IPR036482">
    <property type="entry name" value="Regulatory_HutP_sf"/>
</dbReference>
<evidence type="ECO:0000256" key="3">
    <source>
        <dbReference type="ARBA" id="ARBA00011643"/>
    </source>
</evidence>
<keyword evidence="7" id="KW-0010">Activator</keyword>
<keyword evidence="6" id="KW-0805">Transcription regulation</keyword>